<dbReference type="Gene3D" id="1.20.59.10">
    <property type="entry name" value="Chorismate mutase"/>
    <property type="match status" value="1"/>
</dbReference>
<comment type="caution">
    <text evidence="3">The sequence shown here is derived from an EMBL/GenBank/DDBJ whole genome shotgun (WGS) entry which is preliminary data.</text>
</comment>
<dbReference type="GO" id="GO:0004106">
    <property type="term" value="F:chorismate mutase activity"/>
    <property type="evidence" value="ECO:0007669"/>
    <property type="project" value="UniProtKB-EC"/>
</dbReference>
<dbReference type="PROSITE" id="PS51168">
    <property type="entry name" value="CHORISMATE_MUT_2"/>
    <property type="match status" value="1"/>
</dbReference>
<dbReference type="NCBIfam" id="TIGR01805">
    <property type="entry name" value="CM_mono_grmpos"/>
    <property type="match status" value="1"/>
</dbReference>
<dbReference type="Proteomes" id="UP001596110">
    <property type="component" value="Unassembled WGS sequence"/>
</dbReference>
<protein>
    <submittedName>
        <fullName evidence="3">Chorismate mutase</fullName>
        <ecNumber evidence="3">5.4.99.5</ecNumber>
    </submittedName>
</protein>
<dbReference type="SUPFAM" id="SSF48600">
    <property type="entry name" value="Chorismate mutase II"/>
    <property type="match status" value="1"/>
</dbReference>
<keyword evidence="1 3" id="KW-0413">Isomerase</keyword>
<evidence type="ECO:0000313" key="4">
    <source>
        <dbReference type="Proteomes" id="UP001596110"/>
    </source>
</evidence>
<gene>
    <name evidence="3" type="ORF">ACFPQ3_10620</name>
</gene>
<evidence type="ECO:0000259" key="2">
    <source>
        <dbReference type="PROSITE" id="PS51168"/>
    </source>
</evidence>
<dbReference type="InterPro" id="IPR036263">
    <property type="entry name" value="Chorismate_II_sf"/>
</dbReference>
<organism evidence="3 4">
    <name type="scientific">Streptococcus caledonicus</name>
    <dbReference type="NCBI Taxonomy" id="2614158"/>
    <lineage>
        <taxon>Bacteria</taxon>
        <taxon>Bacillati</taxon>
        <taxon>Bacillota</taxon>
        <taxon>Bacilli</taxon>
        <taxon>Lactobacillales</taxon>
        <taxon>Streptococcaceae</taxon>
        <taxon>Streptococcus</taxon>
    </lineage>
</organism>
<name>A0ABW0UFP3_9STRE</name>
<feature type="domain" description="Chorismate mutase" evidence="2">
    <location>
        <begin position="1"/>
        <end position="87"/>
    </location>
</feature>
<keyword evidence="4" id="KW-1185">Reference proteome</keyword>
<evidence type="ECO:0000256" key="1">
    <source>
        <dbReference type="ARBA" id="ARBA00023235"/>
    </source>
</evidence>
<sequence length="88" mass="9891">MDLELIRQEIDMIDAQLVALLEKRMALVSQVVAYKKATGKAVLDTSREQIVLEKVASRVVNKEFEETIVATFSDIMKSSRAYQSSKLA</sequence>
<dbReference type="InterPro" id="IPR036979">
    <property type="entry name" value="CM_dom_sf"/>
</dbReference>
<dbReference type="EC" id="5.4.99.5" evidence="3"/>
<dbReference type="EMBL" id="JBHSOJ010000031">
    <property type="protein sequence ID" value="MFC5631983.1"/>
    <property type="molecule type" value="Genomic_DNA"/>
</dbReference>
<proteinExistence type="predicted"/>
<dbReference type="PANTHER" id="PTHR38041:SF1">
    <property type="entry name" value="CHORISMATE MUTASE"/>
    <property type="match status" value="1"/>
</dbReference>
<dbReference type="Pfam" id="PF01817">
    <property type="entry name" value="CM_2"/>
    <property type="match status" value="1"/>
</dbReference>
<evidence type="ECO:0000313" key="3">
    <source>
        <dbReference type="EMBL" id="MFC5631983.1"/>
    </source>
</evidence>
<dbReference type="InterPro" id="IPR011279">
    <property type="entry name" value="Chorismate_mutase_GmP"/>
</dbReference>
<dbReference type="InterPro" id="IPR002701">
    <property type="entry name" value="CM_II_prokaryot"/>
</dbReference>
<dbReference type="PANTHER" id="PTHR38041">
    <property type="entry name" value="CHORISMATE MUTASE"/>
    <property type="match status" value="1"/>
</dbReference>
<reference evidence="4" key="1">
    <citation type="journal article" date="2019" name="Int. J. Syst. Evol. Microbiol.">
        <title>The Global Catalogue of Microorganisms (GCM) 10K type strain sequencing project: providing services to taxonomists for standard genome sequencing and annotation.</title>
        <authorList>
            <consortium name="The Broad Institute Genomics Platform"/>
            <consortium name="The Broad Institute Genome Sequencing Center for Infectious Disease"/>
            <person name="Wu L."/>
            <person name="Ma J."/>
        </authorList>
    </citation>
    <scope>NUCLEOTIDE SEQUENCE [LARGE SCALE GENOMIC DNA]</scope>
    <source>
        <strain evidence="4">DT43</strain>
    </source>
</reference>
<dbReference type="InterPro" id="IPR051331">
    <property type="entry name" value="Chorismate_mutase-related"/>
</dbReference>
<dbReference type="SMART" id="SM00830">
    <property type="entry name" value="CM_2"/>
    <property type="match status" value="1"/>
</dbReference>
<dbReference type="RefSeq" id="WP_156805622.1">
    <property type="nucleotide sequence ID" value="NZ_JBHSOJ010000031.1"/>
</dbReference>
<accession>A0ABW0UFP3</accession>